<gene>
    <name evidence="2" type="ORF">F8566_46055</name>
</gene>
<dbReference type="EMBL" id="WBMT01000031">
    <property type="protein sequence ID" value="KAB2340245.1"/>
    <property type="molecule type" value="Genomic_DNA"/>
</dbReference>
<feature type="transmembrane region" description="Helical" evidence="1">
    <location>
        <begin position="59"/>
        <end position="77"/>
    </location>
</feature>
<name>A0A6H9YHU6_9ACTN</name>
<organism evidence="2 3">
    <name type="scientific">Actinomadura rudentiformis</name>
    <dbReference type="NCBI Taxonomy" id="359158"/>
    <lineage>
        <taxon>Bacteria</taxon>
        <taxon>Bacillati</taxon>
        <taxon>Actinomycetota</taxon>
        <taxon>Actinomycetes</taxon>
        <taxon>Streptosporangiales</taxon>
        <taxon>Thermomonosporaceae</taxon>
        <taxon>Actinomadura</taxon>
    </lineage>
</organism>
<dbReference type="InterPro" id="IPR017850">
    <property type="entry name" value="Alkaline_phosphatase_core_sf"/>
</dbReference>
<feature type="transmembrane region" description="Helical" evidence="1">
    <location>
        <begin position="152"/>
        <end position="172"/>
    </location>
</feature>
<feature type="transmembrane region" description="Helical" evidence="1">
    <location>
        <begin position="7"/>
        <end position="27"/>
    </location>
</feature>
<evidence type="ECO:0000313" key="3">
    <source>
        <dbReference type="Proteomes" id="UP000468735"/>
    </source>
</evidence>
<keyword evidence="1" id="KW-1133">Transmembrane helix</keyword>
<keyword evidence="1" id="KW-0472">Membrane</keyword>
<comment type="caution">
    <text evidence="2">The sequence shown here is derived from an EMBL/GenBank/DDBJ whole genome shotgun (WGS) entry which is preliminary data.</text>
</comment>
<protein>
    <submittedName>
        <fullName evidence="2">Sulfatase</fullName>
    </submittedName>
</protein>
<evidence type="ECO:0000256" key="1">
    <source>
        <dbReference type="SAM" id="Phobius"/>
    </source>
</evidence>
<proteinExistence type="predicted"/>
<keyword evidence="1" id="KW-0812">Transmembrane</keyword>
<dbReference type="Gene3D" id="3.40.720.10">
    <property type="entry name" value="Alkaline Phosphatase, subunit A"/>
    <property type="match status" value="1"/>
</dbReference>
<dbReference type="Proteomes" id="UP000468735">
    <property type="component" value="Unassembled WGS sequence"/>
</dbReference>
<dbReference type="SUPFAM" id="SSF53649">
    <property type="entry name" value="Alkaline phosphatase-like"/>
    <property type="match status" value="1"/>
</dbReference>
<accession>A0A6H9YHU6</accession>
<dbReference type="OrthoDB" id="1376015at2"/>
<keyword evidence="3" id="KW-1185">Reference proteome</keyword>
<sequence length="532" mass="58021">MRVAVSWTLTALAGALVLFILLTPITIKHITPGAFVRVPVEAIAGAGLLLVLRGRARKVAATLAGLGLGLLLIFKIVDMGFHETLARPFDPVLDWPFLRAGMEFATSTFGMAGGIGVIILFVLLLAGVLVLTTLSVRRLTRTFVEHRKATTVSVAVAGTAWIACAALGAQLVPGVHVAGMGATKLAMKRASKVHDSLLDDSTFGKAVRVDAFRATPGDQLLRGLRGKDVMFTFVESYGRTVAETPEIRALGDSATRRLRTAGFESRSAFLTSPTAGGGSWLAHATLLSGVWVNNQQRYKKLVSGDRLTLNRAFQRAGWRSVGVMPGVMRAWPEAKYFGYNQVYASWNLGYRGPRFGWSPMPDQYTLAQFQRLEHGKKGHPPLMAEIPLGSSHAPWAPIPKMLGWDELGDGSSYNAIHAASQSKEDVWKSPDRLRTEYRRSIEYSLESLISYVEKYGDDKTVLVFLGDHQPIPIATGGATTRDVPITIVSRDRKVLDRVSSAMKWQDAFVPGAGAPVWPMSSFRDRFLNAFAQ</sequence>
<dbReference type="AlphaFoldDB" id="A0A6H9YHU6"/>
<feature type="transmembrane region" description="Helical" evidence="1">
    <location>
        <begin position="109"/>
        <end position="131"/>
    </location>
</feature>
<feature type="transmembrane region" description="Helical" evidence="1">
    <location>
        <begin position="33"/>
        <end position="52"/>
    </location>
</feature>
<reference evidence="2 3" key="1">
    <citation type="submission" date="2019-09" db="EMBL/GenBank/DDBJ databases">
        <title>Actinomadura physcomitrii sp. nov., a novel actinomycete isolated from moss [Physcomitrium sphaericum (Ludw) Fuernr].</title>
        <authorList>
            <person name="Zhuang X."/>
            <person name="Liu C."/>
        </authorList>
    </citation>
    <scope>NUCLEOTIDE SEQUENCE [LARGE SCALE GENOMIC DNA]</scope>
    <source>
        <strain evidence="2 3">HMC1</strain>
    </source>
</reference>
<evidence type="ECO:0000313" key="2">
    <source>
        <dbReference type="EMBL" id="KAB2340245.1"/>
    </source>
</evidence>